<feature type="domain" description="ABC transporter" evidence="3">
    <location>
        <begin position="5"/>
        <end position="93"/>
    </location>
</feature>
<name>A0A814NNV8_9BILA</name>
<dbReference type="GO" id="GO:0016020">
    <property type="term" value="C:membrane"/>
    <property type="evidence" value="ECO:0007669"/>
    <property type="project" value="InterPro"/>
</dbReference>
<proteinExistence type="predicted"/>
<keyword evidence="2" id="KW-0677">Repeat</keyword>
<feature type="non-terminal residue" evidence="4">
    <location>
        <position position="1"/>
    </location>
</feature>
<accession>A0A814NNV8</accession>
<evidence type="ECO:0000259" key="3">
    <source>
        <dbReference type="Pfam" id="PF00005"/>
    </source>
</evidence>
<dbReference type="SUPFAM" id="SSF52540">
    <property type="entry name" value="P-loop containing nucleoside triphosphate hydrolases"/>
    <property type="match status" value="1"/>
</dbReference>
<dbReference type="Proteomes" id="UP000663879">
    <property type="component" value="Unassembled WGS sequence"/>
</dbReference>
<reference evidence="4" key="1">
    <citation type="submission" date="2021-02" db="EMBL/GenBank/DDBJ databases">
        <authorList>
            <person name="Nowell W R."/>
        </authorList>
    </citation>
    <scope>NUCLEOTIDE SEQUENCE</scope>
    <source>
        <strain evidence="4">Ploen Becks lab</strain>
    </source>
</reference>
<dbReference type="GO" id="GO:0140359">
    <property type="term" value="F:ABC-type transporter activity"/>
    <property type="evidence" value="ECO:0007669"/>
    <property type="project" value="InterPro"/>
</dbReference>
<dbReference type="EMBL" id="CAJNOC010007236">
    <property type="protein sequence ID" value="CAF1094613.1"/>
    <property type="molecule type" value="Genomic_DNA"/>
</dbReference>
<dbReference type="PANTHER" id="PTHR19229">
    <property type="entry name" value="ATP-BINDING CASSETTE TRANSPORTER SUBFAMILY A ABCA"/>
    <property type="match status" value="1"/>
</dbReference>
<protein>
    <recommendedName>
        <fullName evidence="3">ABC transporter domain-containing protein</fullName>
    </recommendedName>
</protein>
<dbReference type="InterPro" id="IPR026082">
    <property type="entry name" value="ABCA"/>
</dbReference>
<gene>
    <name evidence="4" type="ORF">OXX778_LOCUS20841</name>
</gene>
<dbReference type="AlphaFoldDB" id="A0A814NNV8"/>
<evidence type="ECO:0000313" key="5">
    <source>
        <dbReference type="Proteomes" id="UP000663879"/>
    </source>
</evidence>
<evidence type="ECO:0000313" key="4">
    <source>
        <dbReference type="EMBL" id="CAF1094613.1"/>
    </source>
</evidence>
<dbReference type="Pfam" id="PF00005">
    <property type="entry name" value="ABC_tran"/>
    <property type="match status" value="1"/>
</dbReference>
<dbReference type="GO" id="GO:0016887">
    <property type="term" value="F:ATP hydrolysis activity"/>
    <property type="evidence" value="ECO:0007669"/>
    <property type="project" value="InterPro"/>
</dbReference>
<dbReference type="Gene3D" id="3.40.50.300">
    <property type="entry name" value="P-loop containing nucleotide triphosphate hydrolases"/>
    <property type="match status" value="1"/>
</dbReference>
<sequence>MSLNSKEARSLLGYCPQHNILFDNLTVYEHLVLFSNLKENFNSNEIDEMLEFINLTDKKHVLAKNLSGGMKRKLSVAIAFIGNSKVIVLDEPCMDPQSRHLAWNLLKKFKKEKKCTIFMTTHFMDEAEYLGDRIAIMSKGSLKCFGSPTYLKSLYESDYNMVLTLDKNTNNNDFKDDILKVVKSVLNDSFTYTKINTELMFKLPANQSEKFPQLLDNLEMMKKKLKIVNVSISANTLEQIFF</sequence>
<comment type="caution">
    <text evidence="4">The sequence shown here is derived from an EMBL/GenBank/DDBJ whole genome shotgun (WGS) entry which is preliminary data.</text>
</comment>
<keyword evidence="5" id="KW-1185">Reference proteome</keyword>
<evidence type="ECO:0000256" key="2">
    <source>
        <dbReference type="ARBA" id="ARBA00022737"/>
    </source>
</evidence>
<keyword evidence="1" id="KW-0813">Transport</keyword>
<dbReference type="InterPro" id="IPR003439">
    <property type="entry name" value="ABC_transporter-like_ATP-bd"/>
</dbReference>
<dbReference type="InterPro" id="IPR027417">
    <property type="entry name" value="P-loop_NTPase"/>
</dbReference>
<dbReference type="GO" id="GO:0005319">
    <property type="term" value="F:lipid transporter activity"/>
    <property type="evidence" value="ECO:0007669"/>
    <property type="project" value="TreeGrafter"/>
</dbReference>
<dbReference type="OrthoDB" id="10255969at2759"/>
<evidence type="ECO:0000256" key="1">
    <source>
        <dbReference type="ARBA" id="ARBA00022448"/>
    </source>
</evidence>
<dbReference type="GO" id="GO:0005524">
    <property type="term" value="F:ATP binding"/>
    <property type="evidence" value="ECO:0007669"/>
    <property type="project" value="InterPro"/>
</dbReference>
<organism evidence="4 5">
    <name type="scientific">Brachionus calyciflorus</name>
    <dbReference type="NCBI Taxonomy" id="104777"/>
    <lineage>
        <taxon>Eukaryota</taxon>
        <taxon>Metazoa</taxon>
        <taxon>Spiralia</taxon>
        <taxon>Gnathifera</taxon>
        <taxon>Rotifera</taxon>
        <taxon>Eurotatoria</taxon>
        <taxon>Monogononta</taxon>
        <taxon>Pseudotrocha</taxon>
        <taxon>Ploima</taxon>
        <taxon>Brachionidae</taxon>
        <taxon>Brachionus</taxon>
    </lineage>
</organism>
<dbReference type="PANTHER" id="PTHR19229:SF36">
    <property type="entry name" value="ATP-BINDING CASSETTE SUB-FAMILY A MEMBER 2"/>
    <property type="match status" value="1"/>
</dbReference>